<dbReference type="EMBL" id="JAEAOA010000820">
    <property type="protein sequence ID" value="KAK3605689.1"/>
    <property type="molecule type" value="Genomic_DNA"/>
</dbReference>
<dbReference type="CDD" id="cd00041">
    <property type="entry name" value="CUB"/>
    <property type="match status" value="1"/>
</dbReference>
<accession>A0AAE0T997</accession>
<dbReference type="PROSITE" id="PS01180">
    <property type="entry name" value="CUB"/>
    <property type="match status" value="1"/>
</dbReference>
<dbReference type="Proteomes" id="UP001195483">
    <property type="component" value="Unassembled WGS sequence"/>
</dbReference>
<dbReference type="InterPro" id="IPR035914">
    <property type="entry name" value="Sperma_CUB_dom_sf"/>
</dbReference>
<dbReference type="SUPFAM" id="SSF49854">
    <property type="entry name" value="Spermadhesin, CUB domain"/>
    <property type="match status" value="1"/>
</dbReference>
<comment type="caution">
    <text evidence="2">Lacks conserved residue(s) required for the propagation of feature annotation.</text>
</comment>
<evidence type="ECO:0000256" key="1">
    <source>
        <dbReference type="ARBA" id="ARBA00023157"/>
    </source>
</evidence>
<organism evidence="4 5">
    <name type="scientific">Potamilus streckersoni</name>
    <dbReference type="NCBI Taxonomy" id="2493646"/>
    <lineage>
        <taxon>Eukaryota</taxon>
        <taxon>Metazoa</taxon>
        <taxon>Spiralia</taxon>
        <taxon>Lophotrochozoa</taxon>
        <taxon>Mollusca</taxon>
        <taxon>Bivalvia</taxon>
        <taxon>Autobranchia</taxon>
        <taxon>Heteroconchia</taxon>
        <taxon>Palaeoheterodonta</taxon>
        <taxon>Unionida</taxon>
        <taxon>Unionoidea</taxon>
        <taxon>Unionidae</taxon>
        <taxon>Ambleminae</taxon>
        <taxon>Lampsilini</taxon>
        <taxon>Potamilus</taxon>
    </lineage>
</organism>
<sequence length="76" mass="8498">MNDHPNTEASSNLKEDCDLDILLTNENPVATLKSPFFPTDYLNDLDCSIIVKAPIGSHPTLQFHHFDIEDSDKCVP</sequence>
<dbReference type="InterPro" id="IPR000859">
    <property type="entry name" value="CUB_dom"/>
</dbReference>
<dbReference type="AlphaFoldDB" id="A0AAE0T997"/>
<evidence type="ECO:0000259" key="3">
    <source>
        <dbReference type="PROSITE" id="PS01180"/>
    </source>
</evidence>
<evidence type="ECO:0000256" key="2">
    <source>
        <dbReference type="PROSITE-ProRule" id="PRU00059"/>
    </source>
</evidence>
<feature type="domain" description="CUB" evidence="3">
    <location>
        <begin position="17"/>
        <end position="76"/>
    </location>
</feature>
<evidence type="ECO:0000313" key="4">
    <source>
        <dbReference type="EMBL" id="KAK3605689.1"/>
    </source>
</evidence>
<evidence type="ECO:0000313" key="5">
    <source>
        <dbReference type="Proteomes" id="UP001195483"/>
    </source>
</evidence>
<keyword evidence="5" id="KW-1185">Reference proteome</keyword>
<reference evidence="4" key="2">
    <citation type="journal article" date="2021" name="Genome Biol. Evol.">
        <title>Developing a high-quality reference genome for a parasitic bivalve with doubly uniparental inheritance (Bivalvia: Unionida).</title>
        <authorList>
            <person name="Smith C.H."/>
        </authorList>
    </citation>
    <scope>NUCLEOTIDE SEQUENCE</scope>
    <source>
        <strain evidence="4">CHS0354</strain>
        <tissue evidence="4">Mantle</tissue>
    </source>
</reference>
<reference evidence="4" key="3">
    <citation type="submission" date="2023-05" db="EMBL/GenBank/DDBJ databases">
        <authorList>
            <person name="Smith C.H."/>
        </authorList>
    </citation>
    <scope>NUCLEOTIDE SEQUENCE</scope>
    <source>
        <strain evidence="4">CHS0354</strain>
        <tissue evidence="4">Mantle</tissue>
    </source>
</reference>
<name>A0AAE0T997_9BIVA</name>
<dbReference type="Gene3D" id="2.60.120.290">
    <property type="entry name" value="Spermadhesin, CUB domain"/>
    <property type="match status" value="1"/>
</dbReference>
<keyword evidence="1" id="KW-1015">Disulfide bond</keyword>
<gene>
    <name evidence="4" type="ORF">CHS0354_013486</name>
</gene>
<protein>
    <recommendedName>
        <fullName evidence="3">CUB domain-containing protein</fullName>
    </recommendedName>
</protein>
<proteinExistence type="predicted"/>
<reference evidence="4" key="1">
    <citation type="journal article" date="2021" name="Genome Biol. Evol.">
        <title>A High-Quality Reference Genome for a Parasitic Bivalve with Doubly Uniparental Inheritance (Bivalvia: Unionida).</title>
        <authorList>
            <person name="Smith C.H."/>
        </authorList>
    </citation>
    <scope>NUCLEOTIDE SEQUENCE</scope>
    <source>
        <strain evidence="4">CHS0354</strain>
    </source>
</reference>
<comment type="caution">
    <text evidence="4">The sequence shown here is derived from an EMBL/GenBank/DDBJ whole genome shotgun (WGS) entry which is preliminary data.</text>
</comment>
<dbReference type="Pfam" id="PF00431">
    <property type="entry name" value="CUB"/>
    <property type="match status" value="1"/>
</dbReference>